<comment type="caution">
    <text evidence="2">The sequence shown here is derived from an EMBL/GenBank/DDBJ whole genome shotgun (WGS) entry which is preliminary data.</text>
</comment>
<dbReference type="AlphaFoldDB" id="A0A9X2TBI2"/>
<protein>
    <recommendedName>
        <fullName evidence="1">Tc1-like transposase DDE domain-containing protein</fullName>
    </recommendedName>
</protein>
<dbReference type="NCBIfam" id="NF033545">
    <property type="entry name" value="transpos_IS630"/>
    <property type="match status" value="1"/>
</dbReference>
<organism evidence="2 3">
    <name type="scientific">Salinibacter ruber</name>
    <dbReference type="NCBI Taxonomy" id="146919"/>
    <lineage>
        <taxon>Bacteria</taxon>
        <taxon>Pseudomonadati</taxon>
        <taxon>Rhodothermota</taxon>
        <taxon>Rhodothermia</taxon>
        <taxon>Rhodothermales</taxon>
        <taxon>Salinibacteraceae</taxon>
        <taxon>Salinibacter</taxon>
    </lineage>
</organism>
<name>A0A9X2TBI2_9BACT</name>
<dbReference type="Pfam" id="PF13358">
    <property type="entry name" value="DDE_3"/>
    <property type="match status" value="1"/>
</dbReference>
<reference evidence="2" key="1">
    <citation type="submission" date="2022-08" db="EMBL/GenBank/DDBJ databases">
        <title>Genomic Encyclopedia of Type Strains, Phase V (KMG-V): Genome sequencing to study the core and pangenomes of soil and plant-associated prokaryotes.</title>
        <authorList>
            <person name="Whitman W."/>
        </authorList>
    </citation>
    <scope>NUCLEOTIDE SEQUENCE</scope>
    <source>
        <strain evidence="2">0</strain>
    </source>
</reference>
<gene>
    <name evidence="2" type="ORF">GGP71_001271</name>
</gene>
<sequence length="208" mass="24625">MEDVLSVYQRPYDPDRPVVCMDEMSRQLLKHVREPTEAKPGTPRRHDHHYERNGTVNLFTFFEPLANHRVVLTRDRRTKIDWAECVREVLDTCYSEAQKVVLVMDNLNTHGLSSLYEAFDPAEARRLTERLEIHYTPEHGSWLNMAEVEQSVMARQALSRRIPDRETMKQRTTSWQKQRNAADATVDWQFTTEEARVKLRRLYPKIDN</sequence>
<dbReference type="EMBL" id="JANUAU010000003">
    <property type="protein sequence ID" value="MCS3677355.1"/>
    <property type="molecule type" value="Genomic_DNA"/>
</dbReference>
<evidence type="ECO:0000313" key="2">
    <source>
        <dbReference type="EMBL" id="MCS3677355.1"/>
    </source>
</evidence>
<dbReference type="InterPro" id="IPR038717">
    <property type="entry name" value="Tc1-like_DDE_dom"/>
</dbReference>
<accession>A0A9X2TBI2</accession>
<proteinExistence type="predicted"/>
<feature type="domain" description="Tc1-like transposase DDE" evidence="1">
    <location>
        <begin position="17"/>
        <end position="169"/>
    </location>
</feature>
<evidence type="ECO:0000259" key="1">
    <source>
        <dbReference type="Pfam" id="PF13358"/>
    </source>
</evidence>
<dbReference type="InterPro" id="IPR047655">
    <property type="entry name" value="Transpos_IS630-like"/>
</dbReference>
<dbReference type="Proteomes" id="UP001155027">
    <property type="component" value="Unassembled WGS sequence"/>
</dbReference>
<evidence type="ECO:0000313" key="3">
    <source>
        <dbReference type="Proteomes" id="UP001155027"/>
    </source>
</evidence>